<reference evidence="1 2" key="1">
    <citation type="submission" date="2016-08" db="EMBL/GenBank/DDBJ databases">
        <title>Genome sequencing of Paenibacillus sp. TI45-13ar, isolated from Korean traditional nuruk.</title>
        <authorList>
            <person name="Kim S.-J."/>
        </authorList>
    </citation>
    <scope>NUCLEOTIDE SEQUENCE [LARGE SCALE GENOMIC DNA]</scope>
    <source>
        <strain evidence="1 2">TI45-13ar</strain>
    </source>
</reference>
<dbReference type="STRING" id="1886670.PTI45_01010"/>
<protein>
    <submittedName>
        <fullName evidence="1">Uncharacterized protein</fullName>
    </submittedName>
</protein>
<gene>
    <name evidence="1" type="ORF">PTI45_01010</name>
</gene>
<keyword evidence="2" id="KW-1185">Reference proteome</keyword>
<dbReference type="RefSeq" id="WP_069326461.1">
    <property type="nucleotide sequence ID" value="NZ_MDER01000030.1"/>
</dbReference>
<dbReference type="PATRIC" id="fig|1886670.3.peg.1032"/>
<evidence type="ECO:0000313" key="1">
    <source>
        <dbReference type="EMBL" id="ODP29527.1"/>
    </source>
</evidence>
<evidence type="ECO:0000313" key="2">
    <source>
        <dbReference type="Proteomes" id="UP000094578"/>
    </source>
</evidence>
<organism evidence="1 2">
    <name type="scientific">Paenibacillus nuruki</name>
    <dbReference type="NCBI Taxonomy" id="1886670"/>
    <lineage>
        <taxon>Bacteria</taxon>
        <taxon>Bacillati</taxon>
        <taxon>Bacillota</taxon>
        <taxon>Bacilli</taxon>
        <taxon>Bacillales</taxon>
        <taxon>Paenibacillaceae</taxon>
        <taxon>Paenibacillus</taxon>
    </lineage>
</organism>
<name>A0A1E3L6S4_9BACL</name>
<dbReference type="Proteomes" id="UP000094578">
    <property type="component" value="Unassembled WGS sequence"/>
</dbReference>
<proteinExistence type="predicted"/>
<comment type="caution">
    <text evidence="1">The sequence shown here is derived from an EMBL/GenBank/DDBJ whole genome shotgun (WGS) entry which is preliminary data.</text>
</comment>
<sequence length="200" mass="23968">MNQSKFIKDKNDFEETLYCVKQTFHYEQRLPNQVYKVPFQKNVVIDFDDAMSHVFWYELEKWMNVSDDSFVIMAVLDPDPVDYYYKEFSQYNWCILQKETIADEYWNTLNQGPDESPADAILFNSEVVIWLSPSRKWAMWGERSYGICILSFNDDAINDFENELWFTMEQAIADLISLNFRNYTVPEEIISKLMKFYSDM</sequence>
<accession>A0A1E3L6S4</accession>
<dbReference type="AlphaFoldDB" id="A0A1E3L6S4"/>
<dbReference type="EMBL" id="MDER01000030">
    <property type="protein sequence ID" value="ODP29527.1"/>
    <property type="molecule type" value="Genomic_DNA"/>
</dbReference>